<reference evidence="2 3" key="1">
    <citation type="journal article" date="2019" name="Int. J. Syst. Evol. Microbiol.">
        <title>Faecalibacillus intestinalis gen. nov., sp. nov. and Faecalibacillus faecis sp. nov., isolated from human faeces.</title>
        <authorList>
            <person name="Seo B."/>
            <person name="Jeon K."/>
            <person name="Baek I."/>
            <person name="Lee Y.M."/>
            <person name="Baek K."/>
            <person name="Ko G."/>
        </authorList>
    </citation>
    <scope>NUCLEOTIDE SEQUENCE [LARGE SCALE GENOMIC DNA]</scope>
    <source>
        <strain evidence="2 3">SNUG30099</strain>
    </source>
</reference>
<dbReference type="EMBL" id="PYLQ01000019">
    <property type="protein sequence ID" value="PST39359.1"/>
    <property type="molecule type" value="Genomic_DNA"/>
</dbReference>
<dbReference type="Proteomes" id="UP000240974">
    <property type="component" value="Unassembled WGS sequence"/>
</dbReference>
<evidence type="ECO:0000313" key="1">
    <source>
        <dbReference type="EMBL" id="MCQ5062897.1"/>
    </source>
</evidence>
<dbReference type="Proteomes" id="UP001204814">
    <property type="component" value="Unassembled WGS sequence"/>
</dbReference>
<evidence type="ECO:0000313" key="2">
    <source>
        <dbReference type="EMBL" id="PST39359.1"/>
    </source>
</evidence>
<reference evidence="1" key="2">
    <citation type="submission" date="2022-06" db="EMBL/GenBank/DDBJ databases">
        <title>Isolation of gut microbiota from human fecal samples.</title>
        <authorList>
            <person name="Pamer E.G."/>
            <person name="Barat B."/>
            <person name="Waligurski E."/>
            <person name="Medina S."/>
            <person name="Paddock L."/>
            <person name="Mostad J."/>
        </authorList>
    </citation>
    <scope>NUCLEOTIDE SEQUENCE</scope>
    <source>
        <strain evidence="1">DFI.6.24</strain>
    </source>
</reference>
<keyword evidence="3" id="KW-1185">Reference proteome</keyword>
<evidence type="ECO:0000313" key="3">
    <source>
        <dbReference type="Proteomes" id="UP000240974"/>
    </source>
</evidence>
<name>A0A2T3FVS6_9FIRM</name>
<dbReference type="AlphaFoldDB" id="A0A2T3FVS6"/>
<dbReference type="RefSeq" id="WP_032089834.1">
    <property type="nucleotide sequence ID" value="NZ_CAKMUM010000011.1"/>
</dbReference>
<sequence length="66" mass="7850">MGLFKNKEPTVLIRVTDFERRIIITALRNLRDKQIKENKDYDYIESIMDKAAIADISKSKKSYEER</sequence>
<gene>
    <name evidence="2" type="ORF">C7U54_11285</name>
    <name evidence="1" type="ORF">NE542_13830</name>
</gene>
<dbReference type="EMBL" id="JANGBO010000021">
    <property type="protein sequence ID" value="MCQ5062897.1"/>
    <property type="molecule type" value="Genomic_DNA"/>
</dbReference>
<comment type="caution">
    <text evidence="2">The sequence shown here is derived from an EMBL/GenBank/DDBJ whole genome shotgun (WGS) entry which is preliminary data.</text>
</comment>
<organism evidence="2 3">
    <name type="scientific">Faecalibacillus intestinalis</name>
    <dbReference type="NCBI Taxonomy" id="1982626"/>
    <lineage>
        <taxon>Bacteria</taxon>
        <taxon>Bacillati</taxon>
        <taxon>Bacillota</taxon>
        <taxon>Erysipelotrichia</taxon>
        <taxon>Erysipelotrichales</taxon>
        <taxon>Coprobacillaceae</taxon>
        <taxon>Faecalibacillus</taxon>
    </lineage>
</organism>
<protein>
    <submittedName>
        <fullName evidence="2">Uncharacterized protein</fullName>
    </submittedName>
</protein>
<proteinExistence type="predicted"/>
<accession>A0A2T3FVS6</accession>